<dbReference type="Gramene" id="OB04G19570.1">
    <property type="protein sequence ID" value="OB04G19570.1"/>
    <property type="gene ID" value="OB04G19570"/>
</dbReference>
<reference evidence="1" key="2">
    <citation type="submission" date="2013-04" db="UniProtKB">
        <authorList>
            <consortium name="EnsemblPlants"/>
        </authorList>
    </citation>
    <scope>IDENTIFICATION</scope>
</reference>
<proteinExistence type="predicted"/>
<protein>
    <submittedName>
        <fullName evidence="1">Uncharacterized protein</fullName>
    </submittedName>
</protein>
<evidence type="ECO:0000313" key="1">
    <source>
        <dbReference type="EnsemblPlants" id="OB04G19570.1"/>
    </source>
</evidence>
<evidence type="ECO:0000313" key="2">
    <source>
        <dbReference type="Proteomes" id="UP000006038"/>
    </source>
</evidence>
<dbReference type="Proteomes" id="UP000006038">
    <property type="component" value="Chromosome 4"/>
</dbReference>
<reference evidence="1" key="1">
    <citation type="journal article" date="2013" name="Nat. Commun.">
        <title>Whole-genome sequencing of Oryza brachyantha reveals mechanisms underlying Oryza genome evolution.</title>
        <authorList>
            <person name="Chen J."/>
            <person name="Huang Q."/>
            <person name="Gao D."/>
            <person name="Wang J."/>
            <person name="Lang Y."/>
            <person name="Liu T."/>
            <person name="Li B."/>
            <person name="Bai Z."/>
            <person name="Luis Goicoechea J."/>
            <person name="Liang C."/>
            <person name="Chen C."/>
            <person name="Zhang W."/>
            <person name="Sun S."/>
            <person name="Liao Y."/>
            <person name="Zhang X."/>
            <person name="Yang L."/>
            <person name="Song C."/>
            <person name="Wang M."/>
            <person name="Shi J."/>
            <person name="Liu G."/>
            <person name="Liu J."/>
            <person name="Zhou H."/>
            <person name="Zhou W."/>
            <person name="Yu Q."/>
            <person name="An N."/>
            <person name="Chen Y."/>
            <person name="Cai Q."/>
            <person name="Wang B."/>
            <person name="Liu B."/>
            <person name="Min J."/>
            <person name="Huang Y."/>
            <person name="Wu H."/>
            <person name="Li Z."/>
            <person name="Zhang Y."/>
            <person name="Yin Y."/>
            <person name="Song W."/>
            <person name="Jiang J."/>
            <person name="Jackson S.A."/>
            <person name="Wing R.A."/>
            <person name="Wang J."/>
            <person name="Chen M."/>
        </authorList>
    </citation>
    <scope>NUCLEOTIDE SEQUENCE [LARGE SCALE GENOMIC DNA]</scope>
    <source>
        <strain evidence="1">cv. IRGC 101232</strain>
    </source>
</reference>
<organism evidence="1">
    <name type="scientific">Oryza brachyantha</name>
    <name type="common">malo sina</name>
    <dbReference type="NCBI Taxonomy" id="4533"/>
    <lineage>
        <taxon>Eukaryota</taxon>
        <taxon>Viridiplantae</taxon>
        <taxon>Streptophyta</taxon>
        <taxon>Embryophyta</taxon>
        <taxon>Tracheophyta</taxon>
        <taxon>Spermatophyta</taxon>
        <taxon>Magnoliopsida</taxon>
        <taxon>Liliopsida</taxon>
        <taxon>Poales</taxon>
        <taxon>Poaceae</taxon>
        <taxon>BOP clade</taxon>
        <taxon>Oryzoideae</taxon>
        <taxon>Oryzeae</taxon>
        <taxon>Oryzinae</taxon>
        <taxon>Oryza</taxon>
    </lineage>
</organism>
<keyword evidence="2" id="KW-1185">Reference proteome</keyword>
<sequence length="75" mass="8237">MPRYQLEALWEDSLLVLKKPSANLPLLETSMSLPVSAFPAETVSVSVALQDAGKWRVKTKGTSTMMGRDMVKQNG</sequence>
<accession>J3LXT2</accession>
<dbReference type="EnsemblPlants" id="OB04G19570.1">
    <property type="protein sequence ID" value="OB04G19570.1"/>
    <property type="gene ID" value="OB04G19570"/>
</dbReference>
<name>J3LXT2_ORYBR</name>
<dbReference type="AlphaFoldDB" id="J3LXT2"/>
<dbReference type="HOGENOM" id="CLU_2675042_0_0_1"/>